<proteinExistence type="predicted"/>
<dbReference type="RefSeq" id="WP_108430920.1">
    <property type="nucleotide sequence ID" value="NZ_CP026947.1"/>
</dbReference>
<dbReference type="PANTHER" id="PTHR33428:SF14">
    <property type="entry name" value="CARBOXYLESTERASE TYPE B DOMAIN-CONTAINING PROTEIN"/>
    <property type="match status" value="1"/>
</dbReference>
<organism evidence="2 3">
    <name type="scientific">Corynebacterium yudongzhengii</name>
    <dbReference type="NCBI Taxonomy" id="2080740"/>
    <lineage>
        <taxon>Bacteria</taxon>
        <taxon>Bacillati</taxon>
        <taxon>Actinomycetota</taxon>
        <taxon>Actinomycetes</taxon>
        <taxon>Mycobacteriales</taxon>
        <taxon>Corynebacteriaceae</taxon>
        <taxon>Corynebacterium</taxon>
    </lineage>
</organism>
<dbReference type="InterPro" id="IPR029058">
    <property type="entry name" value="AB_hydrolase_fold"/>
</dbReference>
<feature type="domain" description="Dienelactone hydrolase" evidence="1">
    <location>
        <begin position="101"/>
        <end position="184"/>
    </location>
</feature>
<keyword evidence="2" id="KW-0378">Hydrolase</keyword>
<dbReference type="Proteomes" id="UP000244989">
    <property type="component" value="Unassembled WGS sequence"/>
</dbReference>
<dbReference type="InterPro" id="IPR002925">
    <property type="entry name" value="Dienelactn_hydro"/>
</dbReference>
<accession>A0A2U1T6X3</accession>
<evidence type="ECO:0000313" key="2">
    <source>
        <dbReference type="EMBL" id="PWC01742.1"/>
    </source>
</evidence>
<comment type="caution">
    <text evidence="2">The sequence shown here is derived from an EMBL/GenBank/DDBJ whole genome shotgun (WGS) entry which is preliminary data.</text>
</comment>
<evidence type="ECO:0000313" key="3">
    <source>
        <dbReference type="Proteomes" id="UP000244989"/>
    </source>
</evidence>
<dbReference type="Pfam" id="PF01738">
    <property type="entry name" value="DLH"/>
    <property type="match status" value="1"/>
</dbReference>
<dbReference type="PANTHER" id="PTHR33428">
    <property type="entry name" value="CHLOROPHYLLASE-2, CHLOROPLASTIC"/>
    <property type="match status" value="1"/>
</dbReference>
<gene>
    <name evidence="2" type="ORF">DF222_05260</name>
</gene>
<dbReference type="OrthoDB" id="4772420at2"/>
<name>A0A2U1T6X3_9CORY</name>
<keyword evidence="3" id="KW-1185">Reference proteome</keyword>
<dbReference type="Gene3D" id="3.40.50.1820">
    <property type="entry name" value="alpha/beta hydrolase"/>
    <property type="match status" value="1"/>
</dbReference>
<dbReference type="GO" id="GO:0016787">
    <property type="term" value="F:hydrolase activity"/>
    <property type="evidence" value="ECO:0007669"/>
    <property type="project" value="UniProtKB-KW"/>
</dbReference>
<dbReference type="SUPFAM" id="SSF53474">
    <property type="entry name" value="alpha/beta-Hydrolases"/>
    <property type="match status" value="1"/>
</dbReference>
<sequence length="287" mass="30419">MSANLKKSLSKLSKRGPHRVLVGDLAYAGLEGKVYTPAEGDGLPAVAFGHDWMKRPKHYHATLRHLASWGIVAGAPATERGINPDHTGFAADLDSTLQILAGVRLGHGKATVNPGRLGLVGHGMGAGAAVLAAANNERVKAVGALFPAEVSPSSYDAARNVKVPGMIVGSGTGELFGAGNPEKLANWWGGEAVYREVDGINQQTFSEDTLFKIAFGIGWPQPSGQERVRGLLTGYLLHQLTGDNDYSDYSEELAESPKIESVSRAELAERVDDNVEGMTRAIAQPEN</sequence>
<evidence type="ECO:0000259" key="1">
    <source>
        <dbReference type="Pfam" id="PF01738"/>
    </source>
</evidence>
<reference evidence="3" key="1">
    <citation type="submission" date="2018-04" db="EMBL/GenBank/DDBJ databases">
        <authorList>
            <person name="Liu S."/>
            <person name="Wang Z."/>
            <person name="Li J."/>
        </authorList>
    </citation>
    <scope>NUCLEOTIDE SEQUENCE [LARGE SCALE GENOMIC DNA]</scope>
    <source>
        <strain evidence="3">2189</strain>
    </source>
</reference>
<dbReference type="KEGG" id="cyz:C3B44_02175"/>
<protein>
    <submittedName>
        <fullName evidence="2">Alpha/beta hydrolase</fullName>
    </submittedName>
</protein>
<dbReference type="EMBL" id="QEEZ01000008">
    <property type="protein sequence ID" value="PWC01742.1"/>
    <property type="molecule type" value="Genomic_DNA"/>
</dbReference>
<dbReference type="AlphaFoldDB" id="A0A2U1T6X3"/>